<comment type="subcellular location">
    <subcellularLocation>
        <location evidence="1">Membrane</location>
        <topology evidence="1">Multi-pass membrane protein</topology>
    </subcellularLocation>
</comment>
<organism evidence="12 13">
    <name type="scientific">Centaurea solstitialis</name>
    <name type="common">yellow star-thistle</name>
    <dbReference type="NCBI Taxonomy" id="347529"/>
    <lineage>
        <taxon>Eukaryota</taxon>
        <taxon>Viridiplantae</taxon>
        <taxon>Streptophyta</taxon>
        <taxon>Embryophyta</taxon>
        <taxon>Tracheophyta</taxon>
        <taxon>Spermatophyta</taxon>
        <taxon>Magnoliopsida</taxon>
        <taxon>eudicotyledons</taxon>
        <taxon>Gunneridae</taxon>
        <taxon>Pentapetalae</taxon>
        <taxon>asterids</taxon>
        <taxon>campanulids</taxon>
        <taxon>Asterales</taxon>
        <taxon>Asteraceae</taxon>
        <taxon>Carduoideae</taxon>
        <taxon>Cardueae</taxon>
        <taxon>Centaureinae</taxon>
        <taxon>Centaurea</taxon>
    </lineage>
</organism>
<evidence type="ECO:0000313" key="13">
    <source>
        <dbReference type="Proteomes" id="UP001172457"/>
    </source>
</evidence>
<evidence type="ECO:0000256" key="8">
    <source>
        <dbReference type="ARBA" id="ARBA00044504"/>
    </source>
</evidence>
<dbReference type="EMBL" id="JARYMX010000004">
    <property type="protein sequence ID" value="KAJ9553910.1"/>
    <property type="molecule type" value="Genomic_DNA"/>
</dbReference>
<dbReference type="CDD" id="cd17364">
    <property type="entry name" value="MFS_PhT"/>
    <property type="match status" value="1"/>
</dbReference>
<feature type="transmembrane region" description="Helical" evidence="10">
    <location>
        <begin position="393"/>
        <end position="412"/>
    </location>
</feature>
<proteinExistence type="inferred from homology"/>
<dbReference type="PROSITE" id="PS00217">
    <property type="entry name" value="SUGAR_TRANSPORT_2"/>
    <property type="match status" value="1"/>
</dbReference>
<evidence type="ECO:0000259" key="11">
    <source>
        <dbReference type="PROSITE" id="PS50850"/>
    </source>
</evidence>
<dbReference type="InterPro" id="IPR020846">
    <property type="entry name" value="MFS_dom"/>
</dbReference>
<feature type="transmembrane region" description="Helical" evidence="10">
    <location>
        <begin position="23"/>
        <end position="47"/>
    </location>
</feature>
<dbReference type="AlphaFoldDB" id="A0AA38WIV1"/>
<gene>
    <name evidence="12" type="ORF">OSB04_017955</name>
</gene>
<accession>A0AA38WIV1</accession>
<evidence type="ECO:0000256" key="3">
    <source>
        <dbReference type="ARBA" id="ARBA00022592"/>
    </source>
</evidence>
<feature type="transmembrane region" description="Helical" evidence="10">
    <location>
        <begin position="227"/>
        <end position="246"/>
    </location>
</feature>
<feature type="transmembrane region" description="Helical" evidence="10">
    <location>
        <begin position="490"/>
        <end position="508"/>
    </location>
</feature>
<name>A0AA38WIV1_9ASTR</name>
<dbReference type="GO" id="GO:0006817">
    <property type="term" value="P:phosphate ion transport"/>
    <property type="evidence" value="ECO:0007669"/>
    <property type="project" value="UniProtKB-KW"/>
</dbReference>
<keyword evidence="6 10" id="KW-1133">Transmembrane helix</keyword>
<feature type="domain" description="Major facilitator superfamily (MFS) profile" evidence="11">
    <location>
        <begin position="22"/>
        <end position="513"/>
    </location>
</feature>
<feature type="transmembrane region" description="Helical" evidence="10">
    <location>
        <begin position="101"/>
        <end position="121"/>
    </location>
</feature>
<evidence type="ECO:0000313" key="12">
    <source>
        <dbReference type="EMBL" id="KAJ9553910.1"/>
    </source>
</evidence>
<keyword evidence="3" id="KW-0592">Phosphate transport</keyword>
<evidence type="ECO:0000256" key="4">
    <source>
        <dbReference type="ARBA" id="ARBA00022692"/>
    </source>
</evidence>
<evidence type="ECO:0000256" key="1">
    <source>
        <dbReference type="ARBA" id="ARBA00004141"/>
    </source>
</evidence>
<keyword evidence="5" id="KW-0769">Symport</keyword>
<keyword evidence="2" id="KW-0813">Transport</keyword>
<dbReference type="PANTHER" id="PTHR24064">
    <property type="entry name" value="SOLUTE CARRIER FAMILY 22 MEMBER"/>
    <property type="match status" value="1"/>
</dbReference>
<dbReference type="PROSITE" id="PS50850">
    <property type="entry name" value="MFS"/>
    <property type="match status" value="1"/>
</dbReference>
<keyword evidence="7 10" id="KW-0472">Membrane</keyword>
<dbReference type="Pfam" id="PF00083">
    <property type="entry name" value="Sugar_tr"/>
    <property type="match status" value="1"/>
</dbReference>
<evidence type="ECO:0000256" key="9">
    <source>
        <dbReference type="ARBA" id="ARBA00049011"/>
    </source>
</evidence>
<evidence type="ECO:0000256" key="7">
    <source>
        <dbReference type="ARBA" id="ARBA00023136"/>
    </source>
</evidence>
<dbReference type="InterPro" id="IPR036259">
    <property type="entry name" value="MFS_trans_sf"/>
</dbReference>
<dbReference type="SUPFAM" id="SSF103473">
    <property type="entry name" value="MFS general substrate transporter"/>
    <property type="match status" value="1"/>
</dbReference>
<dbReference type="FunFam" id="1.20.1250.20:FF:000175">
    <property type="entry name" value="Inorganic phosphate transporter 1-6"/>
    <property type="match status" value="1"/>
</dbReference>
<sequence>MMGLKVLSALDVAKTQYYHFKTFVIVGMGLFTDSYDLFCIIPIMRLIGRIYYPKFDKDVPKASWFEVPAVIESVLIGEALMGAMIGQIIFGYLGDRFGRRYVYGVSLALMVMGSIGCGFTLTPLTALTALTPMVFISLGFFRFLLGLGTGGDYPLSATIMSEFANKTTRGAFIAGAFSVQGFGILLSSLVTMAVCTIFKAISGNLPTPSEEMMASKSSAQVPPISDLAWRVILMIGAIPASMTYYWRKKMPETARFTALVEKNRFQAAKDMDKVMNVSLSQIQEDIDSMSAHAALSNTYGFFSREFLRRHGRDLVAVCTNRFLLDIVLYTLNLFQYHVLKRYIMQKNLMNLYDDAWQVARFQAIFAAFAKIPGYFATVYLIDYVGRVKIQAMGFLFMAVCLFTMAGMNKGYWGSHSTLGFMMIYGLTYFFSNFGPNTTTFIVPAELFPTRFRAMCHGISGAVGKVGAIVGMVGFLWAFRDPPYGLGVSPTLIVIGGVCVLGFLVTYFFTRETMGRSLEENENVDELTVPYLLVLGFRLSEIVEKEDQVDSCKQLDESKRVDKQMNNCSSHESCGEFDTSSGITEKRAFNLHRSLVWSVGFNKIPRVHLVRGSRWNWKEFTFCITHI</sequence>
<feature type="transmembrane region" description="Helical" evidence="10">
    <location>
        <begin position="67"/>
        <end position="94"/>
    </location>
</feature>
<dbReference type="GO" id="GO:0016020">
    <property type="term" value="C:membrane"/>
    <property type="evidence" value="ECO:0007669"/>
    <property type="project" value="UniProtKB-SubCell"/>
</dbReference>
<feature type="transmembrane region" description="Helical" evidence="10">
    <location>
        <begin position="171"/>
        <end position="201"/>
    </location>
</feature>
<evidence type="ECO:0000256" key="2">
    <source>
        <dbReference type="ARBA" id="ARBA00022448"/>
    </source>
</evidence>
<feature type="transmembrane region" description="Helical" evidence="10">
    <location>
        <begin position="418"/>
        <end position="442"/>
    </location>
</feature>
<keyword evidence="13" id="KW-1185">Reference proteome</keyword>
<feature type="transmembrane region" description="Helical" evidence="10">
    <location>
        <begin position="454"/>
        <end position="478"/>
    </location>
</feature>
<dbReference type="InterPro" id="IPR005829">
    <property type="entry name" value="Sugar_transporter_CS"/>
</dbReference>
<comment type="similarity">
    <text evidence="8">Belongs to the major facilitator superfamily. Phosphate:H(+) symporter (TC 2.A.1.9) family.</text>
</comment>
<feature type="transmembrane region" description="Helical" evidence="10">
    <location>
        <begin position="359"/>
        <end position="381"/>
    </location>
</feature>
<reference evidence="12" key="1">
    <citation type="submission" date="2023-03" db="EMBL/GenBank/DDBJ databases">
        <title>Chromosome-scale reference genome and RAD-based genetic map of yellow starthistle (Centaurea solstitialis) reveal putative structural variation and QTLs associated with invader traits.</title>
        <authorList>
            <person name="Reatini B."/>
            <person name="Cang F.A."/>
            <person name="Jiang Q."/>
            <person name="Mckibben M.T.W."/>
            <person name="Barker M.S."/>
            <person name="Rieseberg L.H."/>
            <person name="Dlugosch K.M."/>
        </authorList>
    </citation>
    <scope>NUCLEOTIDE SEQUENCE</scope>
    <source>
        <strain evidence="12">CAN-66</strain>
        <tissue evidence="12">Leaf</tissue>
    </source>
</reference>
<evidence type="ECO:0000256" key="5">
    <source>
        <dbReference type="ARBA" id="ARBA00022847"/>
    </source>
</evidence>
<keyword evidence="4 10" id="KW-0812">Transmembrane</keyword>
<feature type="transmembrane region" description="Helical" evidence="10">
    <location>
        <begin position="127"/>
        <end position="150"/>
    </location>
</feature>
<dbReference type="InterPro" id="IPR005828">
    <property type="entry name" value="MFS_sugar_transport-like"/>
</dbReference>
<dbReference type="Gene3D" id="1.20.1250.20">
    <property type="entry name" value="MFS general substrate transporter like domains"/>
    <property type="match status" value="1"/>
</dbReference>
<dbReference type="GO" id="GO:0015293">
    <property type="term" value="F:symporter activity"/>
    <property type="evidence" value="ECO:0007669"/>
    <property type="project" value="UniProtKB-KW"/>
</dbReference>
<evidence type="ECO:0000256" key="6">
    <source>
        <dbReference type="ARBA" id="ARBA00022989"/>
    </source>
</evidence>
<feature type="transmembrane region" description="Helical" evidence="10">
    <location>
        <begin position="314"/>
        <end position="339"/>
    </location>
</feature>
<comment type="catalytic activity">
    <reaction evidence="9">
        <text>phosphate(in) + H(+)(in) = phosphate(out) + H(+)(out)</text>
        <dbReference type="Rhea" id="RHEA:29939"/>
        <dbReference type="ChEBI" id="CHEBI:15378"/>
        <dbReference type="ChEBI" id="CHEBI:43474"/>
    </reaction>
    <physiologicalReaction direction="right-to-left" evidence="9">
        <dbReference type="Rhea" id="RHEA:29941"/>
    </physiologicalReaction>
</comment>
<comment type="caution">
    <text evidence="12">The sequence shown here is derived from an EMBL/GenBank/DDBJ whole genome shotgun (WGS) entry which is preliminary data.</text>
</comment>
<dbReference type="Proteomes" id="UP001172457">
    <property type="component" value="Chromosome 4"/>
</dbReference>
<evidence type="ECO:0000256" key="10">
    <source>
        <dbReference type="SAM" id="Phobius"/>
    </source>
</evidence>
<protein>
    <recommendedName>
        <fullName evidence="11">Major facilitator superfamily (MFS) profile domain-containing protein</fullName>
    </recommendedName>
</protein>